<keyword evidence="1" id="KW-0812">Transmembrane</keyword>
<reference evidence="2" key="2">
    <citation type="submission" date="2020-09" db="EMBL/GenBank/DDBJ databases">
        <authorList>
            <person name="Sun Q."/>
            <person name="Zhou Y."/>
        </authorList>
    </citation>
    <scope>NUCLEOTIDE SEQUENCE</scope>
    <source>
        <strain evidence="2">CGMCC 4.5737</strain>
    </source>
</reference>
<dbReference type="InterPro" id="IPR023393">
    <property type="entry name" value="START-like_dom_sf"/>
</dbReference>
<evidence type="ECO:0000256" key="1">
    <source>
        <dbReference type="SAM" id="Phobius"/>
    </source>
</evidence>
<sequence length="209" mass="24110">MVAPITRLRPRSAHYYRFRTRWLVPGNTAEVADVLFDPADLVRWWPSVYLAVRRITPGAPSGVGARYDLHTTGWLPYQLRWRMHVTRREARRTLFTATGDLAGRGEIRLRQRGPDVEVNFDWRVRANKPLLRHVSPVLKPIFAANHRWAMARGERSLLLELERRRARNADELARVPAPPRRTPIGIMPFAVSAGAIAGLLLTLWAFRRR</sequence>
<keyword evidence="1" id="KW-1133">Transmembrane helix</keyword>
<evidence type="ECO:0008006" key="4">
    <source>
        <dbReference type="Google" id="ProtNLM"/>
    </source>
</evidence>
<dbReference type="RefSeq" id="WP_229686192.1">
    <property type="nucleotide sequence ID" value="NZ_BMMK01000006.1"/>
</dbReference>
<reference evidence="2" key="1">
    <citation type="journal article" date="2014" name="Int. J. Syst. Evol. Microbiol.">
        <title>Complete genome sequence of Corynebacterium casei LMG S-19264T (=DSM 44701T), isolated from a smear-ripened cheese.</title>
        <authorList>
            <consortium name="US DOE Joint Genome Institute (JGI-PGF)"/>
            <person name="Walter F."/>
            <person name="Albersmeier A."/>
            <person name="Kalinowski J."/>
            <person name="Ruckert C."/>
        </authorList>
    </citation>
    <scope>NUCLEOTIDE SEQUENCE</scope>
    <source>
        <strain evidence="2">CGMCC 4.5737</strain>
    </source>
</reference>
<dbReference type="Gene3D" id="3.30.530.20">
    <property type="match status" value="1"/>
</dbReference>
<dbReference type="EMBL" id="BMMK01000006">
    <property type="protein sequence ID" value="GGM47189.1"/>
    <property type="molecule type" value="Genomic_DNA"/>
</dbReference>
<feature type="transmembrane region" description="Helical" evidence="1">
    <location>
        <begin position="186"/>
        <end position="206"/>
    </location>
</feature>
<evidence type="ECO:0000313" key="3">
    <source>
        <dbReference type="Proteomes" id="UP000637578"/>
    </source>
</evidence>
<name>A0A8J3FVS9_9PSEU</name>
<gene>
    <name evidence="2" type="ORF">GCM10012275_17830</name>
</gene>
<keyword evidence="1" id="KW-0472">Membrane</keyword>
<proteinExistence type="predicted"/>
<keyword evidence="3" id="KW-1185">Reference proteome</keyword>
<dbReference type="Proteomes" id="UP000637578">
    <property type="component" value="Unassembled WGS sequence"/>
</dbReference>
<evidence type="ECO:0000313" key="2">
    <source>
        <dbReference type="EMBL" id="GGM47189.1"/>
    </source>
</evidence>
<accession>A0A8J3FVS9</accession>
<comment type="caution">
    <text evidence="2">The sequence shown here is derived from an EMBL/GenBank/DDBJ whole genome shotgun (WGS) entry which is preliminary data.</text>
</comment>
<organism evidence="2 3">
    <name type="scientific">Longimycelium tulufanense</name>
    <dbReference type="NCBI Taxonomy" id="907463"/>
    <lineage>
        <taxon>Bacteria</taxon>
        <taxon>Bacillati</taxon>
        <taxon>Actinomycetota</taxon>
        <taxon>Actinomycetes</taxon>
        <taxon>Pseudonocardiales</taxon>
        <taxon>Pseudonocardiaceae</taxon>
        <taxon>Longimycelium</taxon>
    </lineage>
</organism>
<protein>
    <recommendedName>
        <fullName evidence="4">Polyketide cyclase</fullName>
    </recommendedName>
</protein>
<dbReference type="AlphaFoldDB" id="A0A8J3FVS9"/>
<dbReference type="SUPFAM" id="SSF55961">
    <property type="entry name" value="Bet v1-like"/>
    <property type="match status" value="1"/>
</dbReference>